<dbReference type="AlphaFoldDB" id="A0A154P8R2"/>
<accession>A0A154P8R2</accession>
<keyword evidence="2" id="KW-1185">Reference proteome</keyword>
<organism evidence="1 2">
    <name type="scientific">Dufourea novaeangliae</name>
    <name type="common">Sweat bee</name>
    <dbReference type="NCBI Taxonomy" id="178035"/>
    <lineage>
        <taxon>Eukaryota</taxon>
        <taxon>Metazoa</taxon>
        <taxon>Ecdysozoa</taxon>
        <taxon>Arthropoda</taxon>
        <taxon>Hexapoda</taxon>
        <taxon>Insecta</taxon>
        <taxon>Pterygota</taxon>
        <taxon>Neoptera</taxon>
        <taxon>Endopterygota</taxon>
        <taxon>Hymenoptera</taxon>
        <taxon>Apocrita</taxon>
        <taxon>Aculeata</taxon>
        <taxon>Apoidea</taxon>
        <taxon>Anthophila</taxon>
        <taxon>Halictidae</taxon>
        <taxon>Rophitinae</taxon>
        <taxon>Dufourea</taxon>
    </lineage>
</organism>
<reference evidence="1 2" key="1">
    <citation type="submission" date="2015-07" db="EMBL/GenBank/DDBJ databases">
        <title>The genome of Dufourea novaeangliae.</title>
        <authorList>
            <person name="Pan H."/>
            <person name="Kapheim K."/>
        </authorList>
    </citation>
    <scope>NUCLEOTIDE SEQUENCE [LARGE SCALE GENOMIC DNA]</scope>
    <source>
        <strain evidence="1">0120121106</strain>
        <tissue evidence="1">Whole body</tissue>
    </source>
</reference>
<sequence>MLMDETDESTRRRYRGREQCLIILQTEIISSRLLERDTVCIYICDGVRRDGMGQKGSGVW</sequence>
<name>A0A154P8R2_DUFNO</name>
<protein>
    <submittedName>
        <fullName evidence="1">Uncharacterized protein</fullName>
    </submittedName>
</protein>
<evidence type="ECO:0000313" key="2">
    <source>
        <dbReference type="Proteomes" id="UP000076502"/>
    </source>
</evidence>
<dbReference type="EMBL" id="KQ434827">
    <property type="protein sequence ID" value="KZC07520.1"/>
    <property type="molecule type" value="Genomic_DNA"/>
</dbReference>
<evidence type="ECO:0000313" key="1">
    <source>
        <dbReference type="EMBL" id="KZC07520.1"/>
    </source>
</evidence>
<dbReference type="Proteomes" id="UP000076502">
    <property type="component" value="Unassembled WGS sequence"/>
</dbReference>
<gene>
    <name evidence="1" type="ORF">WN55_08291</name>
</gene>
<proteinExistence type="predicted"/>